<feature type="active site" description="Nucleophile" evidence="2">
    <location>
        <position position="299"/>
    </location>
</feature>
<keyword evidence="1 2" id="KW-0315">Glutamine amidotransferase</keyword>
<dbReference type="SUPFAM" id="SSF52540">
    <property type="entry name" value="P-loop containing nucleoside triphosphate hydrolases"/>
    <property type="match status" value="1"/>
</dbReference>
<feature type="site" description="Increases nucleophilicity of active site Cys" evidence="2">
    <location>
        <position position="401"/>
    </location>
</feature>
<evidence type="ECO:0000313" key="4">
    <source>
        <dbReference type="EMBL" id="EHP69551.1"/>
    </source>
</evidence>
<dbReference type="GO" id="GO:0042242">
    <property type="term" value="F:cobyrinic acid a,c-diamide synthase activity"/>
    <property type="evidence" value="ECO:0007669"/>
    <property type="project" value="UniProtKB-UniRule"/>
</dbReference>
<accession>H2C6X4</accession>
<dbReference type="STRING" id="671065.MetMK1DRAFT_00023190"/>
<dbReference type="EC" id="6.3.5.11" evidence="2"/>
<dbReference type="InterPro" id="IPR011698">
    <property type="entry name" value="GATase_3"/>
</dbReference>
<dbReference type="NCBIfam" id="TIGR00379">
    <property type="entry name" value="cobB"/>
    <property type="match status" value="1"/>
</dbReference>
<dbReference type="CDD" id="cd03130">
    <property type="entry name" value="GATase1_CobB"/>
    <property type="match status" value="1"/>
</dbReference>
<proteinExistence type="inferred from homology"/>
<comment type="miscellaneous">
    <text evidence="2">The a and c carboxylates of cobyrinate are activated for nucleophilic attack via formation of a phosphorylated intermediate by ATP. CbiA catalyzes first the amidation of the c-carboxylate, and then that of the a-carboxylate.</text>
</comment>
<sequence>MAALAKRLKVRGYKAGPDFIDGGYHRLATGRPSINLDLFMMGEEGVRRSLVKYSRGFDLAVIEGVMGLYDGHGMSYSTFQLSKTLKTPIVLVVDCSAMGSTVGAIVYGLKSYAGADVKGVIFNRISSEGHFNYCASGVKDVKILGYIPFVKDIKIPSRHLGLFTTETLRDAERIVKEVASLVESYVDLDSVMEVAESAGKLELEPESHESPETKTHGVAAVAYDQAFSFYYEENLDRLRERYELRFFSPLENERVEDADFIYIGGGYPELFTSELSSAHLTKKWILDSASSGVPILAECGGLMYLSRYIKGQDQTKRDMVGLYDIGIFMPGKLTLGYRSLKSISPNMLADEGDSIRGHEFHYSAPEYVNESRFAFKTSSGKGIKDGLDGAITNNAIALYTHLHFSNIKKRTVF</sequence>
<dbReference type="GO" id="GO:0005524">
    <property type="term" value="F:ATP binding"/>
    <property type="evidence" value="ECO:0007669"/>
    <property type="project" value="UniProtKB-UniRule"/>
</dbReference>
<evidence type="ECO:0000313" key="5">
    <source>
        <dbReference type="Proteomes" id="UP000003980"/>
    </source>
</evidence>
<dbReference type="AlphaFoldDB" id="H2C6X4"/>
<protein>
    <recommendedName>
        <fullName evidence="2">Cobyrinate a,c-diamide synthase</fullName>
        <ecNumber evidence="2">6.3.5.11</ecNumber>
    </recommendedName>
    <alternativeName>
        <fullName evidence="2">Cobyrinic acid a,c-diamide synthetase</fullName>
    </alternativeName>
</protein>
<dbReference type="EMBL" id="JH597768">
    <property type="protein sequence ID" value="EHP69551.1"/>
    <property type="molecule type" value="Genomic_DNA"/>
</dbReference>
<dbReference type="SUPFAM" id="SSF52317">
    <property type="entry name" value="Class I glutamine amidotransferase-like"/>
    <property type="match status" value="1"/>
</dbReference>
<comment type="catalytic activity">
    <reaction evidence="2">
        <text>cob(II)yrinate + 2 L-glutamine + 2 ATP + 2 H2O = cob(II)yrinate a,c diamide + 2 L-glutamate + 2 ADP + 2 phosphate + 2 H(+)</text>
        <dbReference type="Rhea" id="RHEA:26289"/>
        <dbReference type="ChEBI" id="CHEBI:15377"/>
        <dbReference type="ChEBI" id="CHEBI:15378"/>
        <dbReference type="ChEBI" id="CHEBI:29985"/>
        <dbReference type="ChEBI" id="CHEBI:30616"/>
        <dbReference type="ChEBI" id="CHEBI:43474"/>
        <dbReference type="ChEBI" id="CHEBI:58359"/>
        <dbReference type="ChEBI" id="CHEBI:58537"/>
        <dbReference type="ChEBI" id="CHEBI:58894"/>
        <dbReference type="ChEBI" id="CHEBI:456216"/>
        <dbReference type="EC" id="6.3.5.11"/>
    </reaction>
</comment>
<keyword evidence="5" id="KW-1185">Reference proteome</keyword>
<comment type="pathway">
    <text evidence="2">Cofactor biosynthesis; adenosylcobalamin biosynthesis; cob(II)yrinate a,c-diamide from sirohydrochlorin (anaerobic route): step 10/10.</text>
</comment>
<dbReference type="InterPro" id="IPR029062">
    <property type="entry name" value="Class_I_gatase-like"/>
</dbReference>
<keyword evidence="2" id="KW-0547">Nucleotide-binding</keyword>
<comment type="cofactor">
    <cofactor evidence="2">
        <name>Mg(2+)</name>
        <dbReference type="ChEBI" id="CHEBI:18420"/>
    </cofactor>
</comment>
<keyword evidence="2" id="KW-0460">Magnesium</keyword>
<organism evidence="4 5">
    <name type="scientific">Metallosphaera yellowstonensis MK1</name>
    <dbReference type="NCBI Taxonomy" id="671065"/>
    <lineage>
        <taxon>Archaea</taxon>
        <taxon>Thermoproteota</taxon>
        <taxon>Thermoprotei</taxon>
        <taxon>Sulfolobales</taxon>
        <taxon>Sulfolobaceae</taxon>
        <taxon>Metallosphaera</taxon>
    </lineage>
</organism>
<dbReference type="InterPro" id="IPR004484">
    <property type="entry name" value="CbiA/CobB_synth"/>
</dbReference>
<feature type="domain" description="CobB/CobQ-like glutamine amidotransferase" evidence="3">
    <location>
        <begin position="220"/>
        <end position="406"/>
    </location>
</feature>
<comment type="function">
    <text evidence="2">Catalyzes the ATP-dependent amidation of the two carboxylate groups at positions a and c of cobyrinate, using either L-glutamine or ammonia as the nitrogen source.</text>
</comment>
<dbReference type="PROSITE" id="PS51274">
    <property type="entry name" value="GATASE_COBBQ"/>
    <property type="match status" value="1"/>
</dbReference>
<dbReference type="NCBIfam" id="NF002204">
    <property type="entry name" value="PRK01077.1"/>
    <property type="match status" value="1"/>
</dbReference>
<dbReference type="HAMAP" id="MF_00027">
    <property type="entry name" value="CobB_CbiA"/>
    <property type="match status" value="1"/>
</dbReference>
<comment type="similarity">
    <text evidence="2">Belongs to the CobB/CbiA family.</text>
</comment>
<evidence type="ECO:0000256" key="1">
    <source>
        <dbReference type="ARBA" id="ARBA00022962"/>
    </source>
</evidence>
<evidence type="ECO:0000259" key="3">
    <source>
        <dbReference type="Pfam" id="PF07685"/>
    </source>
</evidence>
<name>H2C6X4_9CREN</name>
<comment type="domain">
    <text evidence="2">Comprises of two domains. The C-terminal domain contains the binding site for glutamine and catalyzes the hydrolysis of this substrate to glutamate and ammonia. The N-terminal domain is anticipated to bind ATP and cobyrinate and catalyzes the ultimate synthesis of the diamide product. The ammonia produced via the glutaminase domain is probably translocated to the adjacent domain via a molecular tunnel, where it reacts with an activated intermediate.</text>
</comment>
<dbReference type="PANTHER" id="PTHR43873:SF1">
    <property type="entry name" value="COBYRINATE A,C-DIAMIDE SYNTHASE"/>
    <property type="match status" value="1"/>
</dbReference>
<dbReference type="PANTHER" id="PTHR43873">
    <property type="entry name" value="COBYRINATE A,C-DIAMIDE SYNTHASE"/>
    <property type="match status" value="1"/>
</dbReference>
<dbReference type="UniPathway" id="UPA00148">
    <property type="reaction ID" value="UER00231"/>
</dbReference>
<dbReference type="Pfam" id="PF07685">
    <property type="entry name" value="GATase_3"/>
    <property type="match status" value="1"/>
</dbReference>
<keyword evidence="2" id="KW-0436">Ligase</keyword>
<gene>
    <name evidence="2" type="primary">cbiA</name>
    <name evidence="4" type="ORF">MetMK1DRAFT_00023190</name>
</gene>
<evidence type="ECO:0000256" key="2">
    <source>
        <dbReference type="HAMAP-Rule" id="MF_00027"/>
    </source>
</evidence>
<dbReference type="Proteomes" id="UP000003980">
    <property type="component" value="Unassembled WGS sequence"/>
</dbReference>
<keyword evidence="2" id="KW-0169">Cobalamin biosynthesis</keyword>
<dbReference type="HOGENOM" id="CLU_022752_2_0_2"/>
<dbReference type="GO" id="GO:0009236">
    <property type="term" value="P:cobalamin biosynthetic process"/>
    <property type="evidence" value="ECO:0007669"/>
    <property type="project" value="UniProtKB-UniRule"/>
</dbReference>
<dbReference type="eggNOG" id="arCOG00106">
    <property type="taxonomic scope" value="Archaea"/>
</dbReference>
<dbReference type="Gene3D" id="3.40.50.300">
    <property type="entry name" value="P-loop containing nucleotide triphosphate hydrolases"/>
    <property type="match status" value="1"/>
</dbReference>
<keyword evidence="2" id="KW-0067">ATP-binding</keyword>
<dbReference type="InterPro" id="IPR027417">
    <property type="entry name" value="P-loop_NTPase"/>
</dbReference>
<dbReference type="Gene3D" id="3.40.50.880">
    <property type="match status" value="1"/>
</dbReference>
<reference evidence="4 5" key="1">
    <citation type="submission" date="2012-01" db="EMBL/GenBank/DDBJ databases">
        <title>Improved High-Quality Draft sequence of Metallosphaera yellowstonensis MK1.</title>
        <authorList>
            <consortium name="US DOE Joint Genome Institute"/>
            <person name="Lucas S."/>
            <person name="Han J."/>
            <person name="Cheng J.-F."/>
            <person name="Goodwin L."/>
            <person name="Pitluck S."/>
            <person name="Peters L."/>
            <person name="Teshima H."/>
            <person name="Detter J.C."/>
            <person name="Han C."/>
            <person name="Tapia R."/>
            <person name="Land M."/>
            <person name="Hauser L."/>
            <person name="Kyrpides N."/>
            <person name="Kozubal M."/>
            <person name="Macur R.E."/>
            <person name="Jay Z."/>
            <person name="Inskeep W."/>
            <person name="Woyke T."/>
        </authorList>
    </citation>
    <scope>NUCLEOTIDE SEQUENCE [LARGE SCALE GENOMIC DNA]</scope>
    <source>
        <strain evidence="4 5">MK1</strain>
    </source>
</reference>